<evidence type="ECO:0000313" key="1">
    <source>
        <dbReference type="Proteomes" id="UP000887576"/>
    </source>
</evidence>
<dbReference type="WBParaSite" id="JU765_v2.g14514.t1">
    <property type="protein sequence ID" value="JU765_v2.g14514.t1"/>
    <property type="gene ID" value="JU765_v2.g14514"/>
</dbReference>
<sequence length="238" mass="27745">MRPNMNKYLHNDKWLCNMDVRQGARVLATILFVLFLLKLVLDSYFTYWTHGTKFILWTVYEVIAIVACILVLFAERFKKAWFYLPLIMLLFITAFTALFYAIVGLISMLVDGQSSKYAIYNLIPYEVLKNEEKKGSFSVQKVHEDTEKTLSFFTYLLFILASIGFSYVCWVNSRAYYQMKHIAEFIPYVTKNYRNPRAVPVETTSYSPQPEVNKPLIVNQTTPKDMVPVACKDLMEIV</sequence>
<reference evidence="2" key="1">
    <citation type="submission" date="2022-11" db="UniProtKB">
        <authorList>
            <consortium name="WormBaseParasite"/>
        </authorList>
    </citation>
    <scope>IDENTIFICATION</scope>
</reference>
<organism evidence="1 2">
    <name type="scientific">Panagrolaimus sp. JU765</name>
    <dbReference type="NCBI Taxonomy" id="591449"/>
    <lineage>
        <taxon>Eukaryota</taxon>
        <taxon>Metazoa</taxon>
        <taxon>Ecdysozoa</taxon>
        <taxon>Nematoda</taxon>
        <taxon>Chromadorea</taxon>
        <taxon>Rhabditida</taxon>
        <taxon>Tylenchina</taxon>
        <taxon>Panagrolaimomorpha</taxon>
        <taxon>Panagrolaimoidea</taxon>
        <taxon>Panagrolaimidae</taxon>
        <taxon>Panagrolaimus</taxon>
    </lineage>
</organism>
<proteinExistence type="predicted"/>
<protein>
    <submittedName>
        <fullName evidence="2">MARVEL domain-containing protein</fullName>
    </submittedName>
</protein>
<accession>A0AC34QAC0</accession>
<name>A0AC34QAC0_9BILA</name>
<dbReference type="Proteomes" id="UP000887576">
    <property type="component" value="Unplaced"/>
</dbReference>
<evidence type="ECO:0000313" key="2">
    <source>
        <dbReference type="WBParaSite" id="JU765_v2.g14514.t1"/>
    </source>
</evidence>